<dbReference type="STRING" id="1650663.GCA_001486665_00744"/>
<dbReference type="EMBL" id="SLUM01000020">
    <property type="protein sequence ID" value="TCL54705.1"/>
    <property type="molecule type" value="Genomic_DNA"/>
</dbReference>
<dbReference type="Proteomes" id="UP000295184">
    <property type="component" value="Unassembled WGS sequence"/>
</dbReference>
<sequence>MSPLLPLALRALLICGSLCTTLFILRRVRQAKVQIEDSIFWLLFSACLLFLSLFPEITTWVARKFGFVSEINVVYLAIIFLLLIKQFYMSVRLSQMDSKLKSLAQKVALNEEKIERGKLDL</sequence>
<dbReference type="GeneID" id="97380620"/>
<organism evidence="2 3">
    <name type="scientific">Allofournierella massiliensis</name>
    <dbReference type="NCBI Taxonomy" id="1650663"/>
    <lineage>
        <taxon>Bacteria</taxon>
        <taxon>Bacillati</taxon>
        <taxon>Bacillota</taxon>
        <taxon>Clostridia</taxon>
        <taxon>Eubacteriales</taxon>
        <taxon>Oscillospiraceae</taxon>
        <taxon>Allofournierella</taxon>
    </lineage>
</organism>
<dbReference type="Pfam" id="PF10066">
    <property type="entry name" value="DUF2304"/>
    <property type="match status" value="1"/>
</dbReference>
<feature type="transmembrane region" description="Helical" evidence="1">
    <location>
        <begin position="6"/>
        <end position="26"/>
    </location>
</feature>
<feature type="transmembrane region" description="Helical" evidence="1">
    <location>
        <begin position="38"/>
        <end position="61"/>
    </location>
</feature>
<name>A0A4R1QQS8_9FIRM</name>
<accession>A0A4R1QQS8</accession>
<gene>
    <name evidence="2" type="ORF">EDD77_12037</name>
</gene>
<reference evidence="2 3" key="1">
    <citation type="submission" date="2019-03" db="EMBL/GenBank/DDBJ databases">
        <title>Genomic Encyclopedia of Type Strains, Phase IV (KMG-IV): sequencing the most valuable type-strain genomes for metagenomic binning, comparative biology and taxonomic classification.</title>
        <authorList>
            <person name="Goeker M."/>
        </authorList>
    </citation>
    <scope>NUCLEOTIDE SEQUENCE [LARGE SCALE GENOMIC DNA]</scope>
    <source>
        <strain evidence="2 3">DSM 100451</strain>
    </source>
</reference>
<dbReference type="AlphaFoldDB" id="A0A4R1QQS8"/>
<evidence type="ECO:0000256" key="1">
    <source>
        <dbReference type="SAM" id="Phobius"/>
    </source>
</evidence>
<protein>
    <recommendedName>
        <fullName evidence="4">DUF2304 domain-containing protein</fullName>
    </recommendedName>
</protein>
<keyword evidence="1" id="KW-0812">Transmembrane</keyword>
<dbReference type="InterPro" id="IPR019277">
    <property type="entry name" value="DUF2304"/>
</dbReference>
<keyword evidence="1" id="KW-0472">Membrane</keyword>
<evidence type="ECO:0000313" key="3">
    <source>
        <dbReference type="Proteomes" id="UP000295184"/>
    </source>
</evidence>
<evidence type="ECO:0000313" key="2">
    <source>
        <dbReference type="EMBL" id="TCL54705.1"/>
    </source>
</evidence>
<dbReference type="OrthoDB" id="2237501at2"/>
<comment type="caution">
    <text evidence="2">The sequence shown here is derived from an EMBL/GenBank/DDBJ whole genome shotgun (WGS) entry which is preliminary data.</text>
</comment>
<evidence type="ECO:0008006" key="4">
    <source>
        <dbReference type="Google" id="ProtNLM"/>
    </source>
</evidence>
<proteinExistence type="predicted"/>
<feature type="transmembrane region" description="Helical" evidence="1">
    <location>
        <begin position="73"/>
        <end position="91"/>
    </location>
</feature>
<keyword evidence="1" id="KW-1133">Transmembrane helix</keyword>
<dbReference type="RefSeq" id="WP_058963234.1">
    <property type="nucleotide sequence ID" value="NZ_CABKVM010000013.1"/>
</dbReference>